<organism evidence="1 2">
    <name type="scientific">Araneus ventricosus</name>
    <name type="common">Orbweaver spider</name>
    <name type="synonym">Epeira ventricosa</name>
    <dbReference type="NCBI Taxonomy" id="182803"/>
    <lineage>
        <taxon>Eukaryota</taxon>
        <taxon>Metazoa</taxon>
        <taxon>Ecdysozoa</taxon>
        <taxon>Arthropoda</taxon>
        <taxon>Chelicerata</taxon>
        <taxon>Arachnida</taxon>
        <taxon>Araneae</taxon>
        <taxon>Araneomorphae</taxon>
        <taxon>Entelegynae</taxon>
        <taxon>Araneoidea</taxon>
        <taxon>Araneidae</taxon>
        <taxon>Araneus</taxon>
    </lineage>
</organism>
<proteinExistence type="predicted"/>
<name>A0A4Y2TCQ5_ARAVE</name>
<evidence type="ECO:0000313" key="1">
    <source>
        <dbReference type="EMBL" id="GBN98031.1"/>
    </source>
</evidence>
<dbReference type="Proteomes" id="UP000499080">
    <property type="component" value="Unassembled WGS sequence"/>
</dbReference>
<dbReference type="EMBL" id="BGPR01027490">
    <property type="protein sequence ID" value="GBN98031.1"/>
    <property type="molecule type" value="Genomic_DNA"/>
</dbReference>
<reference evidence="1 2" key="1">
    <citation type="journal article" date="2019" name="Sci. Rep.">
        <title>Orb-weaving spider Araneus ventricosus genome elucidates the spidroin gene catalogue.</title>
        <authorList>
            <person name="Kono N."/>
            <person name="Nakamura H."/>
            <person name="Ohtoshi R."/>
            <person name="Moran D.A.P."/>
            <person name="Shinohara A."/>
            <person name="Yoshida Y."/>
            <person name="Fujiwara M."/>
            <person name="Mori M."/>
            <person name="Tomita M."/>
            <person name="Arakawa K."/>
        </authorList>
    </citation>
    <scope>NUCLEOTIDE SEQUENCE [LARGE SCALE GENOMIC DNA]</scope>
</reference>
<evidence type="ECO:0000313" key="2">
    <source>
        <dbReference type="Proteomes" id="UP000499080"/>
    </source>
</evidence>
<accession>A0A4Y2TCQ5</accession>
<keyword evidence="2" id="KW-1185">Reference proteome</keyword>
<comment type="caution">
    <text evidence="1">The sequence shown here is derived from an EMBL/GenBank/DDBJ whole genome shotgun (WGS) entry which is preliminary data.</text>
</comment>
<gene>
    <name evidence="1" type="ORF">AVEN_93238_1</name>
</gene>
<dbReference type="AlphaFoldDB" id="A0A4Y2TCQ5"/>
<protein>
    <submittedName>
        <fullName evidence="1">Uncharacterized protein</fullName>
    </submittedName>
</protein>
<sequence>MTHKIECAEKWNYLVRRAPNGLEHSLRKCPAKGCTFMSAQLQAKTCRQSDDNWSGINGSLGFQPLHLDCRSQLVKCDLCRYVGGDGAILSRPGGKRSKQSFVFL</sequence>